<dbReference type="InterPro" id="IPR025660">
    <property type="entry name" value="Pept_his_AS"/>
</dbReference>
<feature type="active site" evidence="6">
    <location>
        <position position="362"/>
    </location>
</feature>
<feature type="active site" evidence="6">
    <location>
        <position position="70"/>
    </location>
</feature>
<evidence type="ECO:0000313" key="8">
    <source>
        <dbReference type="Proteomes" id="UP000051155"/>
    </source>
</evidence>
<keyword evidence="4 5" id="KW-0788">Thiol protease</keyword>
<dbReference type="EMBL" id="AZEG01000007">
    <property type="protein sequence ID" value="KRL37995.1"/>
    <property type="molecule type" value="Genomic_DNA"/>
</dbReference>
<dbReference type="CDD" id="cd00585">
    <property type="entry name" value="Peptidase_C1B"/>
    <property type="match status" value="1"/>
</dbReference>
<proteinExistence type="inferred from homology"/>
<dbReference type="InterPro" id="IPR000169">
    <property type="entry name" value="Pept_cys_AS"/>
</dbReference>
<organism evidence="7 8">
    <name type="scientific">Liquorilactobacillus uvarum DSM 19971</name>
    <dbReference type="NCBI Taxonomy" id="1423812"/>
    <lineage>
        <taxon>Bacteria</taxon>
        <taxon>Bacillati</taxon>
        <taxon>Bacillota</taxon>
        <taxon>Bacilli</taxon>
        <taxon>Lactobacillales</taxon>
        <taxon>Lactobacillaceae</taxon>
        <taxon>Liquorilactobacillus</taxon>
    </lineage>
</organism>
<evidence type="ECO:0000256" key="1">
    <source>
        <dbReference type="ARBA" id="ARBA00004496"/>
    </source>
</evidence>
<keyword evidence="8" id="KW-1185">Reference proteome</keyword>
<dbReference type="AlphaFoldDB" id="A0A0R1Q9S4"/>
<keyword evidence="2 5" id="KW-0645">Protease</keyword>
<gene>
    <name evidence="7" type="ORF">FD20_GL002256</name>
</gene>
<dbReference type="PANTHER" id="PTHR10363">
    <property type="entry name" value="BLEOMYCIN HYDROLASE"/>
    <property type="match status" value="1"/>
</dbReference>
<keyword evidence="5" id="KW-0031">Aminopeptidase</keyword>
<name>A0A0R1Q9S4_9LACO</name>
<dbReference type="PIRSF" id="PIRSF005700">
    <property type="entry name" value="PepC"/>
    <property type="match status" value="1"/>
</dbReference>
<dbReference type="InterPro" id="IPR004134">
    <property type="entry name" value="Peptidase_C1B"/>
</dbReference>
<dbReference type="OrthoDB" id="1111399at2"/>
<dbReference type="PANTHER" id="PTHR10363:SF2">
    <property type="entry name" value="BLEOMYCIN HYDROLASE"/>
    <property type="match status" value="1"/>
</dbReference>
<dbReference type="RefSeq" id="WP_057736475.1">
    <property type="nucleotide sequence ID" value="NZ_AZEG01000007.1"/>
</dbReference>
<dbReference type="Proteomes" id="UP000051155">
    <property type="component" value="Unassembled WGS sequence"/>
</dbReference>
<dbReference type="GO" id="GO:0043418">
    <property type="term" value="P:homocysteine catabolic process"/>
    <property type="evidence" value="ECO:0007669"/>
    <property type="project" value="TreeGrafter"/>
</dbReference>
<evidence type="ECO:0000256" key="2">
    <source>
        <dbReference type="ARBA" id="ARBA00022670"/>
    </source>
</evidence>
<dbReference type="GO" id="GO:0005737">
    <property type="term" value="C:cytoplasm"/>
    <property type="evidence" value="ECO:0007669"/>
    <property type="project" value="UniProtKB-SubCell"/>
</dbReference>
<dbReference type="STRING" id="1423812.FD20_GL002256"/>
<dbReference type="GO" id="GO:0009636">
    <property type="term" value="P:response to toxic substance"/>
    <property type="evidence" value="ECO:0007669"/>
    <property type="project" value="TreeGrafter"/>
</dbReference>
<dbReference type="Pfam" id="PF03051">
    <property type="entry name" value="Peptidase_C1_2"/>
    <property type="match status" value="1"/>
</dbReference>
<dbReference type="GO" id="GO:0070005">
    <property type="term" value="F:cysteine-type aminopeptidase activity"/>
    <property type="evidence" value="ECO:0007669"/>
    <property type="project" value="InterPro"/>
</dbReference>
<evidence type="ECO:0000256" key="5">
    <source>
        <dbReference type="PIRNR" id="PIRNR005700"/>
    </source>
</evidence>
<sequence length="438" mass="50710">MEKDITLSDLASFRTDLNKTPSARAIARAVQKNGVNASSENYNAKRNLGRVFSLDLNPGKVTNQKQSGRCWLFSTLNTLRHDFAKKYNMKDFQFSQNYNSFYDRLEKANKFYETVIETAMLPFSDRRIECLFSSPDSDGGQWANAAALIDKYGVVPRSIMPETYNSDKTNEISETLALKLRKDGLALRKLINKGITGMEVDKVKKEYLNQVYRMLVYVFGEPPVKFDFEYRDDKKKYHIDRDLTPKSFYEKYVTHRWDEYVCLTNAPDHEPDQVYGLDSQDYIFNGQKIMFVNTDIQALKDAAIAQMKDGETVWFGNDVLKDTGRQQGILDPSFYKKDELFSIDLKLSKADRLRTHEGSVSHAMTLVGVDLVDRKPAKWKVENSWGEKNGDKGYFVMSDAWFDEYVYEVIVNKKYLNSKQRKLLTKEKIMLEPWDSLA</sequence>
<dbReference type="SUPFAM" id="SSF54001">
    <property type="entry name" value="Cysteine proteinases"/>
    <property type="match status" value="1"/>
</dbReference>
<dbReference type="Gene3D" id="3.90.70.10">
    <property type="entry name" value="Cysteine proteinases"/>
    <property type="match status" value="1"/>
</dbReference>
<dbReference type="GO" id="GO:0006508">
    <property type="term" value="P:proteolysis"/>
    <property type="evidence" value="ECO:0007669"/>
    <property type="project" value="UniProtKB-KW"/>
</dbReference>
<keyword evidence="3 5" id="KW-0378">Hydrolase</keyword>
<comment type="similarity">
    <text evidence="5">Belongs to the peptidase C1 family.</text>
</comment>
<accession>A0A0R1Q9S4</accession>
<dbReference type="PROSITE" id="PS00639">
    <property type="entry name" value="THIOL_PROTEASE_HIS"/>
    <property type="match status" value="1"/>
</dbReference>
<evidence type="ECO:0000256" key="6">
    <source>
        <dbReference type="PIRSR" id="PIRSR005700-1"/>
    </source>
</evidence>
<comment type="caution">
    <text evidence="7">The sequence shown here is derived from an EMBL/GenBank/DDBJ whole genome shotgun (WGS) entry which is preliminary data.</text>
</comment>
<feature type="active site" evidence="6">
    <location>
        <position position="383"/>
    </location>
</feature>
<reference evidence="7 8" key="1">
    <citation type="journal article" date="2015" name="Genome Announc.">
        <title>Expanding the biotechnology potential of lactobacilli through comparative genomics of 213 strains and associated genera.</title>
        <authorList>
            <person name="Sun Z."/>
            <person name="Harris H.M."/>
            <person name="McCann A."/>
            <person name="Guo C."/>
            <person name="Argimon S."/>
            <person name="Zhang W."/>
            <person name="Yang X."/>
            <person name="Jeffery I.B."/>
            <person name="Cooney J.C."/>
            <person name="Kagawa T.F."/>
            <person name="Liu W."/>
            <person name="Song Y."/>
            <person name="Salvetti E."/>
            <person name="Wrobel A."/>
            <person name="Rasinkangas P."/>
            <person name="Parkhill J."/>
            <person name="Rea M.C."/>
            <person name="O'Sullivan O."/>
            <person name="Ritari J."/>
            <person name="Douillard F.P."/>
            <person name="Paul Ross R."/>
            <person name="Yang R."/>
            <person name="Briner A.E."/>
            <person name="Felis G.E."/>
            <person name="de Vos W.M."/>
            <person name="Barrangou R."/>
            <person name="Klaenhammer T.R."/>
            <person name="Caufield P.W."/>
            <person name="Cui Y."/>
            <person name="Zhang H."/>
            <person name="O'Toole P.W."/>
        </authorList>
    </citation>
    <scope>NUCLEOTIDE SEQUENCE [LARGE SCALE GENOMIC DNA]</scope>
    <source>
        <strain evidence="7 8">DSM 19971</strain>
    </source>
</reference>
<dbReference type="PATRIC" id="fig|1423812.3.peg.2399"/>
<comment type="subcellular location">
    <subcellularLocation>
        <location evidence="1">Cytoplasm</location>
    </subcellularLocation>
</comment>
<evidence type="ECO:0000256" key="4">
    <source>
        <dbReference type="ARBA" id="ARBA00022807"/>
    </source>
</evidence>
<dbReference type="InterPro" id="IPR038765">
    <property type="entry name" value="Papain-like_cys_pep_sf"/>
</dbReference>
<dbReference type="PROSITE" id="PS00139">
    <property type="entry name" value="THIOL_PROTEASE_CYS"/>
    <property type="match status" value="1"/>
</dbReference>
<evidence type="ECO:0000313" key="7">
    <source>
        <dbReference type="EMBL" id="KRL37995.1"/>
    </source>
</evidence>
<protein>
    <recommendedName>
        <fullName evidence="5">Aminopeptidase</fullName>
    </recommendedName>
</protein>
<evidence type="ECO:0000256" key="3">
    <source>
        <dbReference type="ARBA" id="ARBA00022801"/>
    </source>
</evidence>